<dbReference type="AlphaFoldDB" id="A0A0E1WXU0"/>
<gene>
    <name evidence="1" type="ORF">BALG_02932</name>
</gene>
<dbReference type="Proteomes" id="UP000004659">
    <property type="component" value="Unassembled WGS sequence"/>
</dbReference>
<protein>
    <submittedName>
        <fullName evidence="1">Uncharacterized protein</fullName>
    </submittedName>
</protein>
<reference evidence="1" key="1">
    <citation type="submission" date="2009-01" db="EMBL/GenBank/DDBJ databases">
        <title>The Genome Sequence of Brucella pinnipedialis M292/94/1.</title>
        <authorList>
            <consortium name="The Broad Institute Genome Sequencing Platform"/>
            <person name="Ward D."/>
            <person name="Young S.K."/>
            <person name="Kodira C.D."/>
            <person name="Zeng Q."/>
            <person name="Koehrsen M."/>
            <person name="Alvarado L."/>
            <person name="Berlin A."/>
            <person name="Borenstein D."/>
            <person name="Chen Z."/>
            <person name="Engels R."/>
            <person name="Freedman E."/>
            <person name="Gellesch M."/>
            <person name="Goldberg J."/>
            <person name="Griggs A."/>
            <person name="Gujja S."/>
            <person name="Heiman D."/>
            <person name="Hepburn T."/>
            <person name="Howarth C."/>
            <person name="Jen D."/>
            <person name="Larson L."/>
            <person name="Lewis B."/>
            <person name="Mehta T."/>
            <person name="Park D."/>
            <person name="Pearson M."/>
            <person name="Roberts A."/>
            <person name="Saif S."/>
            <person name="Shea T."/>
            <person name="Shenoy N."/>
            <person name="Sisk P."/>
            <person name="Stolte C."/>
            <person name="Sykes S."/>
            <person name="Walk T."/>
            <person name="White J."/>
            <person name="Yandava C."/>
            <person name="Whatmore A.M."/>
            <person name="Perrett L.L."/>
            <person name="O'Callaghan D."/>
            <person name="Nusbaum C."/>
            <person name="Galagan J."/>
            <person name="Birren B."/>
        </authorList>
    </citation>
    <scope>NUCLEOTIDE SEQUENCE [LARGE SCALE GENOMIC DNA]</scope>
    <source>
        <strain evidence="1">M292/94/1</strain>
    </source>
</reference>
<dbReference type="EMBL" id="EQ999534">
    <property type="protein sequence ID" value="EEZ29578.1"/>
    <property type="molecule type" value="Genomic_DNA"/>
</dbReference>
<name>A0A0E1WXU0_9HYPH</name>
<evidence type="ECO:0000313" key="1">
    <source>
        <dbReference type="EMBL" id="EEZ29578.1"/>
    </source>
</evidence>
<accession>A0A0E1WXU0</accession>
<organism evidence="1">
    <name type="scientific">Brucella pinnipedialis M292/94/1</name>
    <dbReference type="NCBI Taxonomy" id="520462"/>
    <lineage>
        <taxon>Bacteria</taxon>
        <taxon>Pseudomonadati</taxon>
        <taxon>Pseudomonadota</taxon>
        <taxon>Alphaproteobacteria</taxon>
        <taxon>Hyphomicrobiales</taxon>
        <taxon>Brucellaceae</taxon>
        <taxon>Brucella/Ochrobactrum group</taxon>
        <taxon>Brucella</taxon>
    </lineage>
</organism>
<proteinExistence type="predicted"/>
<sequence length="87" mass="9495">MRRQIACAKSLFHFEPAACMQPALESAAAKTAARLWNVAGLQLKFLCSGRGEQAQEKQDATPDGEHPEYLIGQVVNHVCDPKIDESA</sequence>
<dbReference type="HOGENOM" id="CLU_190490_0_0_5"/>